<dbReference type="InterPro" id="IPR050508">
    <property type="entry name" value="Methyltransf_Superfamily"/>
</dbReference>
<evidence type="ECO:0000256" key="1">
    <source>
        <dbReference type="SAM" id="MobiDB-lite"/>
    </source>
</evidence>
<dbReference type="CDD" id="cd02440">
    <property type="entry name" value="AdoMet_MTases"/>
    <property type="match status" value="1"/>
</dbReference>
<dbReference type="GO" id="GO:0008168">
    <property type="term" value="F:methyltransferase activity"/>
    <property type="evidence" value="ECO:0007669"/>
    <property type="project" value="UniProtKB-KW"/>
</dbReference>
<keyword evidence="3" id="KW-0489">Methyltransferase</keyword>
<dbReference type="EMBL" id="JAIEZQ010000001">
    <property type="protein sequence ID" value="MBY9073635.1"/>
    <property type="molecule type" value="Genomic_DNA"/>
</dbReference>
<evidence type="ECO:0000259" key="2">
    <source>
        <dbReference type="Pfam" id="PF08241"/>
    </source>
</evidence>
<comment type="caution">
    <text evidence="3">The sequence shown here is derived from an EMBL/GenBank/DDBJ whole genome shotgun (WGS) entry which is preliminary data.</text>
</comment>
<reference evidence="3 4" key="1">
    <citation type="submission" date="2021-08" db="EMBL/GenBank/DDBJ databases">
        <title>Nocardioides bacterium WL0053 sp. nov., isolated from the sediment.</title>
        <authorList>
            <person name="Wang L."/>
            <person name="Zhang D."/>
            <person name="Zhang A."/>
        </authorList>
    </citation>
    <scope>NUCLEOTIDE SEQUENCE [LARGE SCALE GENOMIC DNA]</scope>
    <source>
        <strain evidence="3 4">WL0053</strain>
    </source>
</reference>
<dbReference type="Proteomes" id="UP000754710">
    <property type="component" value="Unassembled WGS sequence"/>
</dbReference>
<dbReference type="InterPro" id="IPR029063">
    <property type="entry name" value="SAM-dependent_MTases_sf"/>
</dbReference>
<feature type="compositionally biased region" description="Basic and acidic residues" evidence="1">
    <location>
        <begin position="9"/>
        <end position="24"/>
    </location>
</feature>
<feature type="region of interest" description="Disordered" evidence="1">
    <location>
        <begin position="1"/>
        <end position="24"/>
    </location>
</feature>
<protein>
    <submittedName>
        <fullName evidence="3">Class I SAM-dependent methyltransferase</fullName>
    </submittedName>
</protein>
<sequence>MSDPGGVEPVRRTVSETETQRANRQDWDAYADEYQATHGTFLRDIGFIWSPEGVQEADVRLLGDVAGRDVLEVGCGAGQCARWLTTQGARAVGVDLSARQLQHSRRIDDETGARVPAVCATATSLPFADGSFDVVFSAFGALQFVYDASAAVTEAARVLRPGGVFAFSVTHPVRWSMPDDPTTAGLVVTSSYFDRTPYVEQDADGRVTYVEHHRTVGDWVRILRLAGFRLDDLVEPEWPEGHDRVWGGWGPVRGALVPGTAIFRATLA</sequence>
<dbReference type="GO" id="GO:0032259">
    <property type="term" value="P:methylation"/>
    <property type="evidence" value="ECO:0007669"/>
    <property type="project" value="UniProtKB-KW"/>
</dbReference>
<proteinExistence type="predicted"/>
<dbReference type="Pfam" id="PF08241">
    <property type="entry name" value="Methyltransf_11"/>
    <property type="match status" value="1"/>
</dbReference>
<evidence type="ECO:0000313" key="3">
    <source>
        <dbReference type="EMBL" id="MBY9073635.1"/>
    </source>
</evidence>
<dbReference type="PANTHER" id="PTHR42912">
    <property type="entry name" value="METHYLTRANSFERASE"/>
    <property type="match status" value="1"/>
</dbReference>
<accession>A0ABS7RF36</accession>
<dbReference type="InterPro" id="IPR013216">
    <property type="entry name" value="Methyltransf_11"/>
</dbReference>
<organism evidence="3 4">
    <name type="scientific">Nocardioides jiangsuensis</name>
    <dbReference type="NCBI Taxonomy" id="2866161"/>
    <lineage>
        <taxon>Bacteria</taxon>
        <taxon>Bacillati</taxon>
        <taxon>Actinomycetota</taxon>
        <taxon>Actinomycetes</taxon>
        <taxon>Propionibacteriales</taxon>
        <taxon>Nocardioidaceae</taxon>
        <taxon>Nocardioides</taxon>
    </lineage>
</organism>
<dbReference type="PANTHER" id="PTHR42912:SF93">
    <property type="entry name" value="N6-ADENOSINE-METHYLTRANSFERASE TMT1A"/>
    <property type="match status" value="1"/>
</dbReference>
<keyword evidence="4" id="KW-1185">Reference proteome</keyword>
<name>A0ABS7RF36_9ACTN</name>
<dbReference type="Gene3D" id="3.40.50.150">
    <property type="entry name" value="Vaccinia Virus protein VP39"/>
    <property type="match status" value="1"/>
</dbReference>
<evidence type="ECO:0000313" key="4">
    <source>
        <dbReference type="Proteomes" id="UP000754710"/>
    </source>
</evidence>
<gene>
    <name evidence="3" type="ORF">K1X13_02255</name>
</gene>
<keyword evidence="3" id="KW-0808">Transferase</keyword>
<feature type="domain" description="Methyltransferase type 11" evidence="2">
    <location>
        <begin position="71"/>
        <end position="167"/>
    </location>
</feature>
<dbReference type="RefSeq" id="WP_221023415.1">
    <property type="nucleotide sequence ID" value="NZ_JAIEZQ010000001.1"/>
</dbReference>
<dbReference type="SUPFAM" id="SSF53335">
    <property type="entry name" value="S-adenosyl-L-methionine-dependent methyltransferases"/>
    <property type="match status" value="1"/>
</dbReference>